<feature type="transmembrane region" description="Helical" evidence="1">
    <location>
        <begin position="16"/>
        <end position="35"/>
    </location>
</feature>
<name>A0A067TQS0_GALM3</name>
<dbReference type="STRING" id="685588.A0A067TQS0"/>
<feature type="transmembrane region" description="Helical" evidence="1">
    <location>
        <begin position="260"/>
        <end position="278"/>
    </location>
</feature>
<dbReference type="Proteomes" id="UP000027222">
    <property type="component" value="Unassembled WGS sequence"/>
</dbReference>
<organism evidence="2 3">
    <name type="scientific">Galerina marginata (strain CBS 339.88)</name>
    <dbReference type="NCBI Taxonomy" id="685588"/>
    <lineage>
        <taxon>Eukaryota</taxon>
        <taxon>Fungi</taxon>
        <taxon>Dikarya</taxon>
        <taxon>Basidiomycota</taxon>
        <taxon>Agaricomycotina</taxon>
        <taxon>Agaricomycetes</taxon>
        <taxon>Agaricomycetidae</taxon>
        <taxon>Agaricales</taxon>
        <taxon>Agaricineae</taxon>
        <taxon>Strophariaceae</taxon>
        <taxon>Galerina</taxon>
    </lineage>
</organism>
<gene>
    <name evidence="2" type="ORF">GALMADRAFT_149954</name>
</gene>
<accession>A0A067TQS0</accession>
<reference evidence="3" key="1">
    <citation type="journal article" date="2014" name="Proc. Natl. Acad. Sci. U.S.A.">
        <title>Extensive sampling of basidiomycete genomes demonstrates inadequacy of the white-rot/brown-rot paradigm for wood decay fungi.</title>
        <authorList>
            <person name="Riley R."/>
            <person name="Salamov A.A."/>
            <person name="Brown D.W."/>
            <person name="Nagy L.G."/>
            <person name="Floudas D."/>
            <person name="Held B.W."/>
            <person name="Levasseur A."/>
            <person name="Lombard V."/>
            <person name="Morin E."/>
            <person name="Otillar R."/>
            <person name="Lindquist E.A."/>
            <person name="Sun H."/>
            <person name="LaButti K.M."/>
            <person name="Schmutz J."/>
            <person name="Jabbour D."/>
            <person name="Luo H."/>
            <person name="Baker S.E."/>
            <person name="Pisabarro A.G."/>
            <person name="Walton J.D."/>
            <person name="Blanchette R.A."/>
            <person name="Henrissat B."/>
            <person name="Martin F."/>
            <person name="Cullen D."/>
            <person name="Hibbett D.S."/>
            <person name="Grigoriev I.V."/>
        </authorList>
    </citation>
    <scope>NUCLEOTIDE SEQUENCE [LARGE SCALE GENOMIC DNA]</scope>
    <source>
        <strain evidence="3">CBS 339.88</strain>
    </source>
</reference>
<feature type="transmembrane region" description="Helical" evidence="1">
    <location>
        <begin position="145"/>
        <end position="169"/>
    </location>
</feature>
<dbReference type="OrthoDB" id="2332199at2759"/>
<feature type="transmembrane region" description="Helical" evidence="1">
    <location>
        <begin position="181"/>
        <end position="199"/>
    </location>
</feature>
<keyword evidence="3" id="KW-1185">Reference proteome</keyword>
<proteinExistence type="predicted"/>
<protein>
    <submittedName>
        <fullName evidence="2">Uncharacterized protein</fullName>
    </submittedName>
</protein>
<dbReference type="AlphaFoldDB" id="A0A067TQS0"/>
<sequence length="335" mass="37571">MLFATIPTAITYRRLLIFRILAVCSFTAHVCYQAYLLSLRGPASWTPYSSNDTLVVTFLSASVLLNIFWLRHLFFTWDVAGDTMPLTFGWREELTDERTCPQPVSSNDGRIFGANLCSTQVRCLPFNIAGNIFFAGSSYAWLQEYYLISQILLACNLSAYLYAVFMLLHVEQDDAITPDNFISHLVMKTGVGLAILYMWKNWSWLDQGTTPALAPLANTGVIFVLMTVGSGPDPTVGICLLYDLAALLSEETSSELWCHTFLWIMLSISICLLIDLWLSMNDDFSWLKGFDGSVALSRGRLGQIALERDVEKNLAAYTPWNTPQPNLFSMANEPS</sequence>
<feature type="transmembrane region" description="Helical" evidence="1">
    <location>
        <begin position="55"/>
        <end position="74"/>
    </location>
</feature>
<evidence type="ECO:0000313" key="3">
    <source>
        <dbReference type="Proteomes" id="UP000027222"/>
    </source>
</evidence>
<dbReference type="HOGENOM" id="CLU_071638_0_0_1"/>
<evidence type="ECO:0000313" key="2">
    <source>
        <dbReference type="EMBL" id="KDR85506.1"/>
    </source>
</evidence>
<keyword evidence="1" id="KW-1133">Transmembrane helix</keyword>
<evidence type="ECO:0000256" key="1">
    <source>
        <dbReference type="SAM" id="Phobius"/>
    </source>
</evidence>
<dbReference type="EMBL" id="KL142367">
    <property type="protein sequence ID" value="KDR85506.1"/>
    <property type="molecule type" value="Genomic_DNA"/>
</dbReference>
<keyword evidence="1" id="KW-0812">Transmembrane</keyword>
<keyword evidence="1" id="KW-0472">Membrane</keyword>